<dbReference type="PROSITE" id="PS51352">
    <property type="entry name" value="THIOREDOXIN_2"/>
    <property type="match status" value="1"/>
</dbReference>
<reference evidence="7 8" key="1">
    <citation type="journal article" date="2020" name="MBio">
        <title>Erratum for Teymournejad et al., 'Isolation and Molecular Analysis of a Novel Neorickettsia Species That Causes Potomac Horse Fever'.</title>
        <authorList>
            <person name="Teymournejad O."/>
            <person name="Lin M."/>
            <person name="Bekebrede H."/>
            <person name="Kamr A."/>
            <person name="Toribio R.E."/>
            <person name="Arroyo L.G."/>
            <person name="Baird J.D."/>
            <person name="Rikihisa Y."/>
        </authorList>
    </citation>
    <scope>NUCLEOTIDE SEQUENCE [LARGE SCALE GENOMIC DNA]</scope>
    <source>
        <strain evidence="7 8">Fin17</strain>
    </source>
</reference>
<evidence type="ECO:0000256" key="4">
    <source>
        <dbReference type="PIRSR" id="PIRSR603782-2"/>
    </source>
</evidence>
<dbReference type="SUPFAM" id="SSF52833">
    <property type="entry name" value="Thioredoxin-like"/>
    <property type="match status" value="1"/>
</dbReference>
<dbReference type="Pfam" id="PF02630">
    <property type="entry name" value="SCO1-SenC"/>
    <property type="match status" value="1"/>
</dbReference>
<evidence type="ECO:0000313" key="7">
    <source>
        <dbReference type="EMBL" id="QHD65264.1"/>
    </source>
</evidence>
<comment type="similarity">
    <text evidence="1">Belongs to the SCO1/2 family.</text>
</comment>
<feature type="binding site" evidence="3">
    <location>
        <position position="71"/>
    </location>
    <ligand>
        <name>Cu cation</name>
        <dbReference type="ChEBI" id="CHEBI:23378"/>
    </ligand>
</feature>
<dbReference type="Proteomes" id="UP000464912">
    <property type="component" value="Chromosome"/>
</dbReference>
<evidence type="ECO:0000256" key="1">
    <source>
        <dbReference type="ARBA" id="ARBA00010996"/>
    </source>
</evidence>
<feature type="domain" description="Thioredoxin" evidence="6">
    <location>
        <begin position="33"/>
        <end position="186"/>
    </location>
</feature>
<dbReference type="RefSeq" id="WP_160095499.1">
    <property type="nucleotide sequence ID" value="NZ_CP047224.1"/>
</dbReference>
<dbReference type="EMBL" id="CP047224">
    <property type="protein sequence ID" value="QHD65264.1"/>
    <property type="molecule type" value="Genomic_DNA"/>
</dbReference>
<evidence type="ECO:0000259" key="6">
    <source>
        <dbReference type="PROSITE" id="PS51352"/>
    </source>
</evidence>
<evidence type="ECO:0000256" key="5">
    <source>
        <dbReference type="SAM" id="SignalP"/>
    </source>
</evidence>
<evidence type="ECO:0000313" key="8">
    <source>
        <dbReference type="Proteomes" id="UP000464912"/>
    </source>
</evidence>
<evidence type="ECO:0000256" key="3">
    <source>
        <dbReference type="PIRSR" id="PIRSR603782-1"/>
    </source>
</evidence>
<dbReference type="CDD" id="cd02968">
    <property type="entry name" value="SCO"/>
    <property type="match status" value="1"/>
</dbReference>
<dbReference type="InterPro" id="IPR013766">
    <property type="entry name" value="Thioredoxin_domain"/>
</dbReference>
<gene>
    <name evidence="7" type="ORF">GP480_02245</name>
</gene>
<dbReference type="PANTHER" id="PTHR12151:SF25">
    <property type="entry name" value="LINALOOL DEHYDRATASE_ISOMERASE DOMAIN-CONTAINING PROTEIN"/>
    <property type="match status" value="1"/>
</dbReference>
<feature type="signal peptide" evidence="5">
    <location>
        <begin position="1"/>
        <end position="26"/>
    </location>
</feature>
<keyword evidence="8" id="KW-1185">Reference proteome</keyword>
<reference evidence="7 8" key="2">
    <citation type="journal article" date="2020" name="MBio">
        <title>Isolation and Molecular Analysis of a Novel Neorickettsia Species That Causes Potomac Horse Fever.</title>
        <authorList>
            <person name="Teymournejad O."/>
            <person name="Lin M."/>
            <person name="Bekebrede H."/>
            <person name="Kamr A."/>
            <person name="Toribio R.E."/>
            <person name="Arroyo L.G."/>
            <person name="Baird J.D."/>
            <person name="Rikihisa Y."/>
        </authorList>
    </citation>
    <scope>NUCLEOTIDE SEQUENCE [LARGE SCALE GENOMIC DNA]</scope>
    <source>
        <strain evidence="7 8">Fin17</strain>
    </source>
</reference>
<name>A0A6P1GAR2_9RICK</name>
<accession>A0A6P1GAR2</accession>
<dbReference type="KEGG" id="nef:GP480_02245"/>
<feature type="disulfide bond" description="Redox-active" evidence="4">
    <location>
        <begin position="71"/>
        <end position="75"/>
    </location>
</feature>
<keyword evidence="4" id="KW-1015">Disulfide bond</keyword>
<feature type="binding site" evidence="3">
    <location>
        <position position="152"/>
    </location>
    <ligand>
        <name>Cu cation</name>
        <dbReference type="ChEBI" id="CHEBI:23378"/>
    </ligand>
</feature>
<feature type="binding site" evidence="3">
    <location>
        <position position="75"/>
    </location>
    <ligand>
        <name>Cu cation</name>
        <dbReference type="ChEBI" id="CHEBI:23378"/>
    </ligand>
</feature>
<keyword evidence="5" id="KW-0732">Signal</keyword>
<protein>
    <submittedName>
        <fullName evidence="7">Redoxin domain-containing protein</fullName>
    </submittedName>
</protein>
<keyword evidence="2 3" id="KW-0186">Copper</keyword>
<proteinExistence type="inferred from homology"/>
<dbReference type="GO" id="GO:0046872">
    <property type="term" value="F:metal ion binding"/>
    <property type="evidence" value="ECO:0007669"/>
    <property type="project" value="UniProtKB-KW"/>
</dbReference>
<sequence length="186" mass="21034">MSSKIDFIFKLLSFTLLIGTSYQAEAFTKEITTSQIEIGGTFKLTDQNGHQVRNDILKGKYTLVLFGFSRCPHICPGQLALLEKTLDAFPKLQALFITLDPTNDTVEVLNKFSQSFHKRILMLTGTSDMIEKVVNDYKVYVAADEDPEKFNHSALIYLMGLDGRYISHISPRSEDELLAFVGHYTK</sequence>
<keyword evidence="3" id="KW-0479">Metal-binding</keyword>
<dbReference type="InterPro" id="IPR003782">
    <property type="entry name" value="SCO1/SenC"/>
</dbReference>
<dbReference type="Gene3D" id="3.40.30.10">
    <property type="entry name" value="Glutaredoxin"/>
    <property type="match status" value="1"/>
</dbReference>
<dbReference type="PANTHER" id="PTHR12151">
    <property type="entry name" value="ELECTRON TRANSPORT PROTIN SCO1/SENC FAMILY MEMBER"/>
    <property type="match status" value="1"/>
</dbReference>
<dbReference type="AlphaFoldDB" id="A0A6P1GAR2"/>
<organism evidence="7 8">
    <name type="scientific">Neorickettsia findlayensis</name>
    <dbReference type="NCBI Taxonomy" id="2686014"/>
    <lineage>
        <taxon>Bacteria</taxon>
        <taxon>Pseudomonadati</taxon>
        <taxon>Pseudomonadota</taxon>
        <taxon>Alphaproteobacteria</taxon>
        <taxon>Rickettsiales</taxon>
        <taxon>Anaplasmataceae</taxon>
        <taxon>Neorickettsia</taxon>
    </lineage>
</organism>
<feature type="chain" id="PRO_5027011717" evidence="5">
    <location>
        <begin position="27"/>
        <end position="186"/>
    </location>
</feature>
<evidence type="ECO:0000256" key="2">
    <source>
        <dbReference type="ARBA" id="ARBA00023008"/>
    </source>
</evidence>
<dbReference type="InterPro" id="IPR036249">
    <property type="entry name" value="Thioredoxin-like_sf"/>
</dbReference>